<name>A0A0F9UXW2_9ZZZZ</name>
<protein>
    <submittedName>
        <fullName evidence="1">Uncharacterized protein</fullName>
    </submittedName>
</protein>
<reference evidence="1" key="1">
    <citation type="journal article" date="2015" name="Nature">
        <title>Complex archaea that bridge the gap between prokaryotes and eukaryotes.</title>
        <authorList>
            <person name="Spang A."/>
            <person name="Saw J.H."/>
            <person name="Jorgensen S.L."/>
            <person name="Zaremba-Niedzwiedzka K."/>
            <person name="Martijn J."/>
            <person name="Lind A.E."/>
            <person name="van Eijk R."/>
            <person name="Schleper C."/>
            <person name="Guy L."/>
            <person name="Ettema T.J."/>
        </authorList>
    </citation>
    <scope>NUCLEOTIDE SEQUENCE</scope>
</reference>
<dbReference type="EMBL" id="LAZR01000511">
    <property type="protein sequence ID" value="KKN66076.1"/>
    <property type="molecule type" value="Genomic_DNA"/>
</dbReference>
<dbReference type="AlphaFoldDB" id="A0A0F9UXW2"/>
<gene>
    <name evidence="1" type="ORF">LCGC14_0475540</name>
</gene>
<organism evidence="1">
    <name type="scientific">marine sediment metagenome</name>
    <dbReference type="NCBI Taxonomy" id="412755"/>
    <lineage>
        <taxon>unclassified sequences</taxon>
        <taxon>metagenomes</taxon>
        <taxon>ecological metagenomes</taxon>
    </lineage>
</organism>
<evidence type="ECO:0000313" key="1">
    <source>
        <dbReference type="EMBL" id="KKN66076.1"/>
    </source>
</evidence>
<sequence>MKISKEIISALERAKIKIKKIEMKPVLKEYRAGSAWLGDINDIIDRTVLAVRDELESIK</sequence>
<accession>A0A0F9UXW2</accession>
<comment type="caution">
    <text evidence="1">The sequence shown here is derived from an EMBL/GenBank/DDBJ whole genome shotgun (WGS) entry which is preliminary data.</text>
</comment>
<proteinExistence type="predicted"/>